<sequence>MKVRSMILWSVFILSILFCVFVLPFVLWNRMDSSPLNVWILDKTVPDKVATENKGLLWVLNSEKVISEENGQSREITEIPATDEKPDLIYLAGSAGVQKDDDSSTDNSDSLNGRFDGNEIASLKNHLGGGNTIIGEYGVADSSNKKGLADLFGISWTGWSCRHFTDLTKSIEVSDAIILNYEKNTGEDWKFEGGGYVLVSENDAVIVLMDQKDIEKNGLTLSFNAEYQDEFGVTACFPYDEWFELVKADPSTEMLASFNFDVTNSGKAKLAELGLTTSYSAITRSKNSQYSAYYFAGEFSRMNFSGNLYNYYGFSAFKRSLSGLNDNDQSKFYWGCYVPVIQKSITVMRTPVNKPEAVADSTGIRVSARTSGTSFQVQQNGEWVNFFSKGVNIGSTIPGKWFTEFTCREETYLKWFDQIGEMKANSIRVYTLMPPQFYSALVYYNQKHPDSILWLYQEIWPEENPEGDDYLKEAYNAAYQSEIRNDIDAMHGQITIPERSGRAYGSYTADVSPYIAGYLVGRELEPEEVISTNENHAGFTFNGNYLYTEAEASPTEAWLAMSCDYVLQYEEDQYQWQHPVGIVSWPTLDPAEHDSEWNEAGDKSLQYNDKVSVDINNISTKEKLVSGFFGAYHIYPNYPDFMNNEASYAAYTDEEGSFRYGGYLREFIAGQQKYPMLVAEFGLATGMGNAHENPDGYNHGGVTETAQGEGIVRMMKAMEKEGYAGGLIFEWADEWAKKTWITEPYILPFERNPLWHNAVDPEQNYGIEAMESDQPKSKLHEIEGNGDIEKMTVSADETYLNLVIKLKNNINFDKEKLLIGLDTYDRARGNLKFAEDISVNAATGLEYVIQINGRSDAQLLVQTGYNLTNGRYASDASSGGSFEKMSVLTNKEAITADGTKTDAIYQDLSSLNYGTLENNSYNHWNIEENTISIRIPWTRINVSDPSAMRVIDDTRVIQSPTTDELQTVITDGILASGVLVNKESNEPVASIGLSNTEAFTWETWNVPSYKERLKDSYTIIRDYFRDLDNE</sequence>
<dbReference type="RefSeq" id="WP_186840803.1">
    <property type="nucleotide sequence ID" value="NZ_WJBC01000001.1"/>
</dbReference>
<dbReference type="EMBL" id="WJBC01000001">
    <property type="protein sequence ID" value="MBC3802881.1"/>
    <property type="molecule type" value="Genomic_DNA"/>
</dbReference>
<dbReference type="InterPro" id="IPR017853">
    <property type="entry name" value="GH"/>
</dbReference>
<keyword evidence="3" id="KW-1185">Reference proteome</keyword>
<gene>
    <name evidence="2" type="ORF">GH808_00290</name>
</gene>
<organism evidence="2 3">
    <name type="scientific">Acetobacterium fimetarium</name>
    <dbReference type="NCBI Taxonomy" id="52691"/>
    <lineage>
        <taxon>Bacteria</taxon>
        <taxon>Bacillati</taxon>
        <taxon>Bacillota</taxon>
        <taxon>Clostridia</taxon>
        <taxon>Eubacteriales</taxon>
        <taxon>Eubacteriaceae</taxon>
        <taxon>Acetobacterium</taxon>
    </lineage>
</organism>
<evidence type="ECO:0000313" key="2">
    <source>
        <dbReference type="EMBL" id="MBC3802881.1"/>
    </source>
</evidence>
<comment type="caution">
    <text evidence="2">The sequence shown here is derived from an EMBL/GenBank/DDBJ whole genome shotgun (WGS) entry which is preliminary data.</text>
</comment>
<keyword evidence="1" id="KW-0472">Membrane</keyword>
<keyword evidence="1" id="KW-0812">Transmembrane</keyword>
<dbReference type="Proteomes" id="UP000603234">
    <property type="component" value="Unassembled WGS sequence"/>
</dbReference>
<keyword evidence="1" id="KW-1133">Transmembrane helix</keyword>
<name>A0ABR6WQI3_9FIRM</name>
<reference evidence="2 3" key="1">
    <citation type="journal article" date="2020" name="mSystems">
        <title>Defining Genomic and Predicted Metabolic Features of the Acetobacterium Genus.</title>
        <authorList>
            <person name="Ross D.E."/>
            <person name="Marshall C.W."/>
            <person name="Gulliver D."/>
            <person name="May H.D."/>
            <person name="Norman R.S."/>
        </authorList>
    </citation>
    <scope>NUCLEOTIDE SEQUENCE [LARGE SCALE GENOMIC DNA]</scope>
    <source>
        <strain evidence="2 3">DSM 8238</strain>
    </source>
</reference>
<proteinExistence type="predicted"/>
<dbReference type="SUPFAM" id="SSF51445">
    <property type="entry name" value="(Trans)glycosidases"/>
    <property type="match status" value="1"/>
</dbReference>
<evidence type="ECO:0000313" key="3">
    <source>
        <dbReference type="Proteomes" id="UP000603234"/>
    </source>
</evidence>
<evidence type="ECO:0000256" key="1">
    <source>
        <dbReference type="SAM" id="Phobius"/>
    </source>
</evidence>
<protein>
    <submittedName>
        <fullName evidence="2">Uncharacterized protein</fullName>
    </submittedName>
</protein>
<feature type="transmembrane region" description="Helical" evidence="1">
    <location>
        <begin position="7"/>
        <end position="28"/>
    </location>
</feature>
<accession>A0ABR6WQI3</accession>